<feature type="non-terminal residue" evidence="1">
    <location>
        <position position="1"/>
    </location>
</feature>
<reference evidence="1" key="1">
    <citation type="submission" date="2015-04" db="EMBL/GenBank/DDBJ databases">
        <title>The genome sequence of the plant pathogenic Rhizarian Plasmodiophora brassicae reveals insights in its biotrophic life cycle and the origin of chitin synthesis.</title>
        <authorList>
            <person name="Schwelm A."/>
            <person name="Fogelqvist J."/>
            <person name="Knaust A."/>
            <person name="Julke S."/>
            <person name="Lilja T."/>
            <person name="Dhandapani V."/>
            <person name="Bonilla-Rosso G."/>
            <person name="Karlsson M."/>
            <person name="Shevchenko A."/>
            <person name="Choi S.R."/>
            <person name="Kim H.G."/>
            <person name="Park J.Y."/>
            <person name="Lim Y.P."/>
            <person name="Ludwig-Muller J."/>
            <person name="Dixelius C."/>
        </authorList>
    </citation>
    <scope>NUCLEOTIDE SEQUENCE</scope>
    <source>
        <tissue evidence="1">Potato root galls</tissue>
    </source>
</reference>
<evidence type="ECO:0000313" key="1">
    <source>
        <dbReference type="EMBL" id="CRZ04687.1"/>
    </source>
</evidence>
<dbReference type="SUPFAM" id="SSF49899">
    <property type="entry name" value="Concanavalin A-like lectins/glucanases"/>
    <property type="match status" value="2"/>
</dbReference>
<proteinExistence type="predicted"/>
<sequence>YSDPVAGTAGYALFLDGSYGVISPEACNRNDDFVHPCMEVAGLSEFTVAAWVRPNSTGNMTLAEKPGEWRIDIIVGRSVRIRFPKSGFDESLLFNGSASNWTHVAVTVNLLVLVLYENGISTGSISPSSYYNAASSGLPLYVGTSAIGLFNFSGAIDEFRIYERAISESEIVTAMKYPDPQVPDDLILRWNFDGMDATDSSGNFNDGTFTGALRWVPSTCGFGTRVVTNRNQDV</sequence>
<accession>A0A0H5QSN1</accession>
<dbReference type="Pfam" id="PF13385">
    <property type="entry name" value="Laminin_G_3"/>
    <property type="match status" value="1"/>
</dbReference>
<dbReference type="EMBL" id="HACM01004245">
    <property type="protein sequence ID" value="CRZ04687.1"/>
    <property type="molecule type" value="Transcribed_RNA"/>
</dbReference>
<name>A0A0H5QSN1_9EUKA</name>
<organism evidence="1">
    <name type="scientific">Spongospora subterranea</name>
    <dbReference type="NCBI Taxonomy" id="70186"/>
    <lineage>
        <taxon>Eukaryota</taxon>
        <taxon>Sar</taxon>
        <taxon>Rhizaria</taxon>
        <taxon>Endomyxa</taxon>
        <taxon>Phytomyxea</taxon>
        <taxon>Plasmodiophorida</taxon>
        <taxon>Plasmodiophoridae</taxon>
        <taxon>Spongospora</taxon>
    </lineage>
</organism>
<dbReference type="AlphaFoldDB" id="A0A0H5QSN1"/>
<dbReference type="InterPro" id="IPR013320">
    <property type="entry name" value="ConA-like_dom_sf"/>
</dbReference>
<evidence type="ECO:0008006" key="2">
    <source>
        <dbReference type="Google" id="ProtNLM"/>
    </source>
</evidence>
<feature type="non-terminal residue" evidence="1">
    <location>
        <position position="234"/>
    </location>
</feature>
<protein>
    <recommendedName>
        <fullName evidence="2">LamG-like jellyroll fold domain-containing protein</fullName>
    </recommendedName>
</protein>
<dbReference type="Gene3D" id="2.60.120.200">
    <property type="match status" value="2"/>
</dbReference>